<keyword evidence="3" id="KW-1185">Reference proteome</keyword>
<dbReference type="InterPro" id="IPR036291">
    <property type="entry name" value="NAD(P)-bd_dom_sf"/>
</dbReference>
<dbReference type="InterPro" id="IPR051604">
    <property type="entry name" value="Ergot_Alk_Oxidoreductase"/>
</dbReference>
<name>A0A9X1SDS2_9MICC</name>
<organism evidence="2 3">
    <name type="scientific">Arthrobacter caoxuetaonis</name>
    <dbReference type="NCBI Taxonomy" id="2886935"/>
    <lineage>
        <taxon>Bacteria</taxon>
        <taxon>Bacillati</taxon>
        <taxon>Actinomycetota</taxon>
        <taxon>Actinomycetes</taxon>
        <taxon>Micrococcales</taxon>
        <taxon>Micrococcaceae</taxon>
        <taxon>Arthrobacter</taxon>
    </lineage>
</organism>
<evidence type="ECO:0000313" key="2">
    <source>
        <dbReference type="EMBL" id="MCC3298992.1"/>
    </source>
</evidence>
<dbReference type="Gene3D" id="3.40.50.720">
    <property type="entry name" value="NAD(P)-binding Rossmann-like Domain"/>
    <property type="match status" value="1"/>
</dbReference>
<dbReference type="PANTHER" id="PTHR43162">
    <property type="match status" value="1"/>
</dbReference>
<dbReference type="SUPFAM" id="SSF51735">
    <property type="entry name" value="NAD(P)-binding Rossmann-fold domains"/>
    <property type="match status" value="1"/>
</dbReference>
<dbReference type="Pfam" id="PF13460">
    <property type="entry name" value="NAD_binding_10"/>
    <property type="match status" value="1"/>
</dbReference>
<proteinExistence type="predicted"/>
<protein>
    <submittedName>
        <fullName evidence="2">NAD(P)H-binding protein</fullName>
    </submittedName>
</protein>
<sequence>MHILVTGAAGQVGRHLVARLLESGHAVRALTRDPARTDLPDGVEVVTGDLTDSDSLEAAFEGMDAIHLITFGGDDGGDLTNGVEIIRLAEHAGIRRATVLGGWAPTSIEEALRASSISWTIVQPAEFMGNSLDLAPEIRASRTVSLLAGYQSAVVHEADIAGVAAVALTAEGHAGKTYRVTGPEALTPAKRTGLLADAIGEPVRYVQLGEDAERERLRSYGYDEDYVEFGIQLATSPPENAGTVLPTVEEVTGRPARSFALWAHEHADLFRAAP</sequence>
<accession>A0A9X1SDS2</accession>
<dbReference type="InterPro" id="IPR016040">
    <property type="entry name" value="NAD(P)-bd_dom"/>
</dbReference>
<reference evidence="2" key="1">
    <citation type="submission" date="2021-10" db="EMBL/GenBank/DDBJ databases">
        <title>Novel species in genus Arthrobacter.</title>
        <authorList>
            <person name="Liu Y."/>
        </authorList>
    </citation>
    <scope>NUCLEOTIDE SEQUENCE</scope>
    <source>
        <strain evidence="2">Zg-Y453</strain>
    </source>
</reference>
<evidence type="ECO:0000313" key="3">
    <source>
        <dbReference type="Proteomes" id="UP001139158"/>
    </source>
</evidence>
<dbReference type="RefSeq" id="WP_227896886.1">
    <property type="nucleotide sequence ID" value="NZ_CP099466.1"/>
</dbReference>
<dbReference type="Proteomes" id="UP001139158">
    <property type="component" value="Unassembled WGS sequence"/>
</dbReference>
<dbReference type="AlphaFoldDB" id="A0A9X1SDS2"/>
<dbReference type="Gene3D" id="3.90.25.10">
    <property type="entry name" value="UDP-galactose 4-epimerase, domain 1"/>
    <property type="match status" value="1"/>
</dbReference>
<evidence type="ECO:0000259" key="1">
    <source>
        <dbReference type="Pfam" id="PF13460"/>
    </source>
</evidence>
<gene>
    <name evidence="2" type="ORF">LJ757_14440</name>
</gene>
<dbReference type="PANTHER" id="PTHR43162:SF1">
    <property type="entry name" value="PRESTALK A DIFFERENTIATION PROTEIN A"/>
    <property type="match status" value="1"/>
</dbReference>
<comment type="caution">
    <text evidence="2">The sequence shown here is derived from an EMBL/GenBank/DDBJ whole genome shotgun (WGS) entry which is preliminary data.</text>
</comment>
<dbReference type="EMBL" id="JAJFZV010000015">
    <property type="protein sequence ID" value="MCC3298992.1"/>
    <property type="molecule type" value="Genomic_DNA"/>
</dbReference>
<feature type="domain" description="NAD(P)-binding" evidence="1">
    <location>
        <begin position="7"/>
        <end position="99"/>
    </location>
</feature>